<dbReference type="HOGENOM" id="CLU_3328129_0_0_9"/>
<accession>D4K1M9</accession>
<gene>
    <name evidence="1" type="ORF">FP2_29090</name>
</gene>
<dbReference type="Proteomes" id="UP000008804">
    <property type="component" value="Chromosome"/>
</dbReference>
<protein>
    <submittedName>
        <fullName evidence="1">Uncharacterized protein</fullName>
    </submittedName>
</protein>
<dbReference type="PATRIC" id="fig|718252.3.peg.1092"/>
<dbReference type="EMBL" id="FP929045">
    <property type="protein sequence ID" value="CBL00178.1"/>
    <property type="molecule type" value="Genomic_DNA"/>
</dbReference>
<sequence length="38" mass="4369">MVYPVGETAKLPDLVKNIREEDVPERFRAELRGVPESK</sequence>
<evidence type="ECO:0000313" key="2">
    <source>
        <dbReference type="Proteomes" id="UP000008804"/>
    </source>
</evidence>
<dbReference type="BioCyc" id="FPRA718252:G1375-2499-MONOMER"/>
<dbReference type="AlphaFoldDB" id="D4K1M9"/>
<reference evidence="1 2" key="2">
    <citation type="submission" date="2010-03" db="EMBL/GenBank/DDBJ databases">
        <authorList>
            <person name="Pajon A."/>
        </authorList>
    </citation>
    <scope>NUCLEOTIDE SEQUENCE [LARGE SCALE GENOMIC DNA]</scope>
    <source>
        <strain evidence="2">L2-6</strain>
    </source>
</reference>
<evidence type="ECO:0000313" key="1">
    <source>
        <dbReference type="EMBL" id="CBL00178.1"/>
    </source>
</evidence>
<organism evidence="1 2">
    <name type="scientific">Faecalibacterium prausnitzii L2-6</name>
    <dbReference type="NCBI Taxonomy" id="718252"/>
    <lineage>
        <taxon>Bacteria</taxon>
        <taxon>Bacillati</taxon>
        <taxon>Bacillota</taxon>
        <taxon>Clostridia</taxon>
        <taxon>Eubacteriales</taxon>
        <taxon>Oscillospiraceae</taxon>
        <taxon>Faecalibacterium</taxon>
    </lineage>
</organism>
<name>D4K1M9_9FIRM</name>
<dbReference type="KEGG" id="fpr:FP2_29090"/>
<keyword evidence="2" id="KW-1185">Reference proteome</keyword>
<reference evidence="1 2" key="1">
    <citation type="submission" date="2010-03" db="EMBL/GenBank/DDBJ databases">
        <title>The genome sequence of Faecalibacterium prausnitzii L2/6.</title>
        <authorList>
            <consortium name="metaHIT consortium -- http://www.metahit.eu/"/>
            <person name="Pajon A."/>
            <person name="Turner K."/>
            <person name="Parkhill J."/>
            <person name="Duncan S."/>
            <person name="Flint H."/>
        </authorList>
    </citation>
    <scope>NUCLEOTIDE SEQUENCE [LARGE SCALE GENOMIC DNA]</scope>
    <source>
        <strain evidence="2">L2-6</strain>
    </source>
</reference>
<proteinExistence type="predicted"/>